<comment type="similarity">
    <text evidence="1">Belongs to the AAA ATPase family.</text>
</comment>
<feature type="compositionally biased region" description="Basic and acidic residues" evidence="5">
    <location>
        <begin position="676"/>
        <end position="691"/>
    </location>
</feature>
<dbReference type="GO" id="GO:0005634">
    <property type="term" value="C:nucleus"/>
    <property type="evidence" value="ECO:0007669"/>
    <property type="project" value="TreeGrafter"/>
</dbReference>
<dbReference type="PANTHER" id="PTHR23069">
    <property type="entry name" value="AAA DOMAIN-CONTAINING"/>
    <property type="match status" value="1"/>
</dbReference>
<evidence type="ECO:0000256" key="2">
    <source>
        <dbReference type="ARBA" id="ARBA00022741"/>
    </source>
</evidence>
<name>A0A061QYW7_9CHLO</name>
<dbReference type="GO" id="GO:0003682">
    <property type="term" value="F:chromatin binding"/>
    <property type="evidence" value="ECO:0007669"/>
    <property type="project" value="TreeGrafter"/>
</dbReference>
<feature type="region of interest" description="Disordered" evidence="5">
    <location>
        <begin position="375"/>
        <end position="395"/>
    </location>
</feature>
<dbReference type="InterPro" id="IPR041569">
    <property type="entry name" value="AAA_lid_3"/>
</dbReference>
<feature type="compositionally biased region" description="Gly residues" evidence="5">
    <location>
        <begin position="659"/>
        <end position="669"/>
    </location>
</feature>
<evidence type="ECO:0000313" key="7">
    <source>
        <dbReference type="EMBL" id="JAC65887.1"/>
    </source>
</evidence>
<dbReference type="GO" id="GO:0006334">
    <property type="term" value="P:nucleosome assembly"/>
    <property type="evidence" value="ECO:0007669"/>
    <property type="project" value="TreeGrafter"/>
</dbReference>
<dbReference type="Gene3D" id="3.40.50.300">
    <property type="entry name" value="P-loop containing nucleotide triphosphate hydrolases"/>
    <property type="match status" value="1"/>
</dbReference>
<dbReference type="GO" id="GO:0006337">
    <property type="term" value="P:nucleosome disassembly"/>
    <property type="evidence" value="ECO:0007669"/>
    <property type="project" value="TreeGrafter"/>
</dbReference>
<dbReference type="GO" id="GO:0005524">
    <property type="term" value="F:ATP binding"/>
    <property type="evidence" value="ECO:0007669"/>
    <property type="project" value="UniProtKB-KW"/>
</dbReference>
<organism evidence="7">
    <name type="scientific">Tetraselmis sp. GSL018</name>
    <dbReference type="NCBI Taxonomy" id="582737"/>
    <lineage>
        <taxon>Eukaryota</taxon>
        <taxon>Viridiplantae</taxon>
        <taxon>Chlorophyta</taxon>
        <taxon>core chlorophytes</taxon>
        <taxon>Chlorodendrophyceae</taxon>
        <taxon>Chlorodendrales</taxon>
        <taxon>Chlorodendraceae</taxon>
        <taxon>Tetraselmis</taxon>
    </lineage>
</organism>
<dbReference type="Pfam" id="PF00004">
    <property type="entry name" value="AAA"/>
    <property type="match status" value="1"/>
</dbReference>
<evidence type="ECO:0000256" key="3">
    <source>
        <dbReference type="ARBA" id="ARBA00022840"/>
    </source>
</evidence>
<dbReference type="AlphaFoldDB" id="A0A061QYW7"/>
<dbReference type="GO" id="GO:0045815">
    <property type="term" value="P:transcription initiation-coupled chromatin remodeling"/>
    <property type="evidence" value="ECO:0007669"/>
    <property type="project" value="TreeGrafter"/>
</dbReference>
<gene>
    <name evidence="7" type="ORF">TSPGSL018_15007</name>
</gene>
<sequence length="1014" mass="104438">MVILPLAYPHVFGAMGISPPRGILLHGAPGCGKTLLARALAGACQMQSETPVTLFSRKGADCLGEFAGEAERNLRLLFEEATLQAPSVVFLDELDALVPSRRGNEGSSDQMYASVVTTLLALMDGMADRVIGATNRPESIDTALRRPGRFDREVYIGLPGRAERLEILRVHTRRWERPVSQSLLETIASRTEGYGGADLAALCTSAVMEAARRCLPELPDLAGGPLCRLRGSAANAGDDPPREADANSESTDEQILAVRQRLHRKLHALTVLESDWAAALGNAPPPCSLRQGLAVMSADLCRPIPHHLAPALLPPLSAALSHIHASTSSPGGKLVAAAAAGHRCLLRRREGLAAGEEGFGRLEALLVGLGAVESGQGSDGGVGEPDRKEQHGKAAVGSVGPIALRGGSLPGISAGEATRTRPPFPPCRILMCSDGDRGQYAAAGGLLALAGSSSVVVGLPQMLDAGGGSPSEGVSLLLAEAVQRSQAAGEALFVYLPHLEAWAFDTFPTQMGGPVKGSTDGPPPTLSPPGKLFSWTCCAGLQEPEGLSGAGEGAQTTAVWSAVAAALAEHQARRQLVVLATCGRDICAVPEEIVRFFRRGLLVDAALSDGGVVVFPVSLSGACHAEVVRRTAARAASEVLAVLRGAVLRAPPRPEAEGAGMGPSEGGTAEGPPHAEPGESEGRDRDADLGRRRPRLEANQATLDMGRSLCSKVQDALALLGRQLCADRRARLARVAQSSGAVRLRTRDGPVGTSQPLASFSDLGRALAKGHIRDLAELRAAATGLSTSIRKDAEPTRTSAGSWAMSRSTVSSAASAALQDEIEDWAASLEGWLGLTSPDAVAAMAAAERLGRQRAPGDSGNGAGCVPGRRSGGEAGTGLAACGPADSELPHGSEAAACNPDGGESDAGAAAAAAAVRREMAEWTAALERCLSERLPALAELSLSGSAWTPRQAEQFIGRCCQSARRCSEPLAGALAAGGGARGPGSPLALPDAERLAREVLSLIGGARGGRDPP</sequence>
<proteinExistence type="inferred from homology"/>
<accession>A0A061QYW7</accession>
<dbReference type="FunFam" id="3.40.50.300:FF:000061">
    <property type="entry name" value="ATPase family, AAA domain-containing 2"/>
    <property type="match status" value="1"/>
</dbReference>
<dbReference type="InterPro" id="IPR003959">
    <property type="entry name" value="ATPase_AAA_core"/>
</dbReference>
<keyword evidence="2" id="KW-0547">Nucleotide-binding</keyword>
<evidence type="ECO:0000256" key="1">
    <source>
        <dbReference type="ARBA" id="ARBA00006914"/>
    </source>
</evidence>
<feature type="region of interest" description="Disordered" evidence="5">
    <location>
        <begin position="232"/>
        <end position="251"/>
    </location>
</feature>
<feature type="region of interest" description="Disordered" evidence="5">
    <location>
        <begin position="651"/>
        <end position="692"/>
    </location>
</feature>
<evidence type="ECO:0000256" key="4">
    <source>
        <dbReference type="ARBA" id="ARBA00023117"/>
    </source>
</evidence>
<protein>
    <submittedName>
        <fullName evidence="7">Putative yta7-like atpase</fullName>
    </submittedName>
</protein>
<dbReference type="InterPro" id="IPR003593">
    <property type="entry name" value="AAA+_ATPase"/>
</dbReference>
<reference evidence="7" key="1">
    <citation type="submission" date="2014-05" db="EMBL/GenBank/DDBJ databases">
        <title>The transcriptome of the halophilic microalga Tetraselmis sp. GSL018 isolated from the Great Salt Lake, Utah.</title>
        <authorList>
            <person name="Jinkerson R.E."/>
            <person name="D'Adamo S."/>
            <person name="Posewitz M.C."/>
        </authorList>
    </citation>
    <scope>NUCLEOTIDE SEQUENCE</scope>
    <source>
        <strain evidence="7">GSL018</strain>
    </source>
</reference>
<dbReference type="PANTHER" id="PTHR23069:SF7">
    <property type="entry name" value="P-LOOP CONTAINING NUCLEOSIDE TRIPHOSPHATE HYDROLASES SUPERFAMILY PROTEIN"/>
    <property type="match status" value="1"/>
</dbReference>
<dbReference type="SUPFAM" id="SSF52540">
    <property type="entry name" value="P-loop containing nucleoside triphosphate hydrolases"/>
    <property type="match status" value="1"/>
</dbReference>
<dbReference type="EMBL" id="GBEZ01020814">
    <property type="protein sequence ID" value="JAC65887.1"/>
    <property type="molecule type" value="Transcribed_RNA"/>
</dbReference>
<dbReference type="InterPro" id="IPR027417">
    <property type="entry name" value="P-loop_NTPase"/>
</dbReference>
<keyword evidence="3" id="KW-0067">ATP-binding</keyword>
<dbReference type="GO" id="GO:0016887">
    <property type="term" value="F:ATP hydrolysis activity"/>
    <property type="evidence" value="ECO:0007669"/>
    <property type="project" value="InterPro"/>
</dbReference>
<evidence type="ECO:0000259" key="6">
    <source>
        <dbReference type="SMART" id="SM00382"/>
    </source>
</evidence>
<dbReference type="InterPro" id="IPR045199">
    <property type="entry name" value="ATAD2-like"/>
</dbReference>
<keyword evidence="4" id="KW-0103">Bromodomain</keyword>
<dbReference type="Pfam" id="PF17862">
    <property type="entry name" value="AAA_lid_3"/>
    <property type="match status" value="1"/>
</dbReference>
<dbReference type="SMART" id="SM00382">
    <property type="entry name" value="AAA"/>
    <property type="match status" value="1"/>
</dbReference>
<dbReference type="Gene3D" id="1.10.8.60">
    <property type="match status" value="1"/>
</dbReference>
<feature type="domain" description="AAA+ ATPase" evidence="6">
    <location>
        <begin position="19"/>
        <end position="160"/>
    </location>
</feature>
<dbReference type="GO" id="GO:0042393">
    <property type="term" value="F:histone binding"/>
    <property type="evidence" value="ECO:0007669"/>
    <property type="project" value="TreeGrafter"/>
</dbReference>
<evidence type="ECO:0000256" key="5">
    <source>
        <dbReference type="SAM" id="MobiDB-lite"/>
    </source>
</evidence>